<reference evidence="1" key="1">
    <citation type="submission" date="2022-04" db="EMBL/GenBank/DDBJ databases">
        <title>Jade perch genome.</title>
        <authorList>
            <person name="Chao B."/>
        </authorList>
    </citation>
    <scope>NUCLEOTIDE SEQUENCE</scope>
    <source>
        <strain evidence="1">CB-2022</strain>
    </source>
</reference>
<evidence type="ECO:0000313" key="2">
    <source>
        <dbReference type="Proteomes" id="UP000831701"/>
    </source>
</evidence>
<name>A0ACB8W3J6_9TELE</name>
<sequence length="238" mass="26548">MPRLELCAALTGAQLFSLIHKKLTLCIAQTFLWTDSTTVLTWLTSQSCRFKVFVGTRVSDIQELTDSHTWRYVDTANNPADDLTRGKTLDELAAPSRWIQGPAFLRHPPDEWPSCPSTMEPEDNSELKQSVFCALTQTSSPLKIPDVTQFCSWRELVKATQQSLHGAAADFASPLCDFRDAEVHLVKASQADCFSEEVRRLRASKPVSPSNKLSTLAPELDPKISLMCWGTPAPQRQL</sequence>
<dbReference type="Proteomes" id="UP000831701">
    <property type="component" value="Chromosome 14"/>
</dbReference>
<protein>
    <submittedName>
        <fullName evidence="1">Uncharacterized protein</fullName>
    </submittedName>
</protein>
<organism evidence="1 2">
    <name type="scientific">Scortum barcoo</name>
    <name type="common">barcoo grunter</name>
    <dbReference type="NCBI Taxonomy" id="214431"/>
    <lineage>
        <taxon>Eukaryota</taxon>
        <taxon>Metazoa</taxon>
        <taxon>Chordata</taxon>
        <taxon>Craniata</taxon>
        <taxon>Vertebrata</taxon>
        <taxon>Euteleostomi</taxon>
        <taxon>Actinopterygii</taxon>
        <taxon>Neopterygii</taxon>
        <taxon>Teleostei</taxon>
        <taxon>Neoteleostei</taxon>
        <taxon>Acanthomorphata</taxon>
        <taxon>Eupercaria</taxon>
        <taxon>Centrarchiformes</taxon>
        <taxon>Terapontoidei</taxon>
        <taxon>Terapontidae</taxon>
        <taxon>Scortum</taxon>
    </lineage>
</organism>
<gene>
    <name evidence="1" type="ORF">L3Q82_001606</name>
</gene>
<keyword evidence="2" id="KW-1185">Reference proteome</keyword>
<comment type="caution">
    <text evidence="1">The sequence shown here is derived from an EMBL/GenBank/DDBJ whole genome shotgun (WGS) entry which is preliminary data.</text>
</comment>
<evidence type="ECO:0000313" key="1">
    <source>
        <dbReference type="EMBL" id="KAI3362570.1"/>
    </source>
</evidence>
<dbReference type="EMBL" id="CM041544">
    <property type="protein sequence ID" value="KAI3362570.1"/>
    <property type="molecule type" value="Genomic_DNA"/>
</dbReference>
<proteinExistence type="predicted"/>
<accession>A0ACB8W3J6</accession>